<reference evidence="12" key="2">
    <citation type="submission" date="2025-09" db="UniProtKB">
        <authorList>
            <consortium name="Ensembl"/>
        </authorList>
    </citation>
    <scope>IDENTIFICATION</scope>
</reference>
<evidence type="ECO:0000313" key="12">
    <source>
        <dbReference type="Ensembl" id="ENSJHYP00000024498.1"/>
    </source>
</evidence>
<dbReference type="PANTHER" id="PTHR24399:SF73">
    <property type="entry name" value="ZINC FINGER PROTEIN 572"/>
    <property type="match status" value="1"/>
</dbReference>
<dbReference type="PANTHER" id="PTHR24399">
    <property type="entry name" value="ZINC FINGER AND BTB DOMAIN-CONTAINING"/>
    <property type="match status" value="1"/>
</dbReference>
<keyword evidence="2" id="KW-0479">Metal-binding</keyword>
<name>A0A8C5JVY4_JUNHY</name>
<dbReference type="PROSITE" id="PS50157">
    <property type="entry name" value="ZINC_FINGER_C2H2_2"/>
    <property type="match status" value="3"/>
</dbReference>
<dbReference type="GO" id="GO:0002682">
    <property type="term" value="P:regulation of immune system process"/>
    <property type="evidence" value="ECO:0007669"/>
    <property type="project" value="TreeGrafter"/>
</dbReference>
<dbReference type="PROSITE" id="PS00028">
    <property type="entry name" value="ZINC_FINGER_C2H2_1"/>
    <property type="match status" value="2"/>
</dbReference>
<dbReference type="GO" id="GO:0008270">
    <property type="term" value="F:zinc ion binding"/>
    <property type="evidence" value="ECO:0007669"/>
    <property type="project" value="UniProtKB-KW"/>
</dbReference>
<proteinExistence type="predicted"/>
<reference evidence="12" key="1">
    <citation type="submission" date="2025-08" db="UniProtKB">
        <authorList>
            <consortium name="Ensembl"/>
        </authorList>
    </citation>
    <scope>IDENTIFICATION</scope>
</reference>
<keyword evidence="7" id="KW-0238">DNA-binding</keyword>
<keyword evidence="6" id="KW-0805">Transcription regulation</keyword>
<dbReference type="InterPro" id="IPR036236">
    <property type="entry name" value="Znf_C2H2_sf"/>
</dbReference>
<dbReference type="SUPFAM" id="SSF57667">
    <property type="entry name" value="beta-beta-alpha zinc fingers"/>
    <property type="match status" value="2"/>
</dbReference>
<keyword evidence="4 10" id="KW-0863">Zinc-finger</keyword>
<dbReference type="SMART" id="SM00355">
    <property type="entry name" value="ZnF_C2H2"/>
    <property type="match status" value="3"/>
</dbReference>
<dbReference type="Gene3D" id="3.30.160.60">
    <property type="entry name" value="Classic Zinc Finger"/>
    <property type="match status" value="3"/>
</dbReference>
<keyword evidence="8" id="KW-0804">Transcription</keyword>
<dbReference type="Pfam" id="PF00096">
    <property type="entry name" value="zf-C2H2"/>
    <property type="match status" value="2"/>
</dbReference>
<dbReference type="AlphaFoldDB" id="A0A8C5JVY4"/>
<organism evidence="12 13">
    <name type="scientific">Junco hyemalis</name>
    <name type="common">Dark-eyed junco</name>
    <dbReference type="NCBI Taxonomy" id="40217"/>
    <lineage>
        <taxon>Eukaryota</taxon>
        <taxon>Metazoa</taxon>
        <taxon>Chordata</taxon>
        <taxon>Craniata</taxon>
        <taxon>Vertebrata</taxon>
        <taxon>Euteleostomi</taxon>
        <taxon>Archelosauria</taxon>
        <taxon>Archosauria</taxon>
        <taxon>Dinosauria</taxon>
        <taxon>Saurischia</taxon>
        <taxon>Theropoda</taxon>
        <taxon>Coelurosauria</taxon>
        <taxon>Aves</taxon>
        <taxon>Neognathae</taxon>
        <taxon>Neoaves</taxon>
        <taxon>Telluraves</taxon>
        <taxon>Australaves</taxon>
        <taxon>Passeriformes</taxon>
        <taxon>Passerellidae</taxon>
        <taxon>Junco</taxon>
    </lineage>
</organism>
<evidence type="ECO:0000256" key="10">
    <source>
        <dbReference type="PROSITE-ProRule" id="PRU00042"/>
    </source>
</evidence>
<keyword evidence="13" id="KW-1185">Reference proteome</keyword>
<dbReference type="Proteomes" id="UP000694408">
    <property type="component" value="Unplaced"/>
</dbReference>
<sequence length="227" mass="25565">LLPVLRNSKGLPPNNCEKCGKSFRKIHNHLCVEIRICDSYKCWTCEKSFSRRSHLIVHMRIHTGQQPYRCEECGMSFRDRSNLNHHRRTHTGARPYLCEQCGKSFPRGSHLSQDFGTSHILEVVLGYSPILGGFLRTAPWSPIARVVVLGTGSDREMMNGPRHLQCELEGQSKFCVGGVAAAPPQPLQPLVQPQSGCQARGTPKTPPERGTRCLGFLWSWSPCDWRC</sequence>
<evidence type="ECO:0000313" key="13">
    <source>
        <dbReference type="Proteomes" id="UP000694408"/>
    </source>
</evidence>
<feature type="domain" description="C2H2-type" evidence="11">
    <location>
        <begin position="96"/>
        <end position="124"/>
    </location>
</feature>
<feature type="domain" description="C2H2-type" evidence="11">
    <location>
        <begin position="68"/>
        <end position="95"/>
    </location>
</feature>
<evidence type="ECO:0000256" key="1">
    <source>
        <dbReference type="ARBA" id="ARBA00004123"/>
    </source>
</evidence>
<dbReference type="GO" id="GO:0000978">
    <property type="term" value="F:RNA polymerase II cis-regulatory region sequence-specific DNA binding"/>
    <property type="evidence" value="ECO:0007669"/>
    <property type="project" value="TreeGrafter"/>
</dbReference>
<evidence type="ECO:0000256" key="5">
    <source>
        <dbReference type="ARBA" id="ARBA00022833"/>
    </source>
</evidence>
<evidence type="ECO:0000256" key="8">
    <source>
        <dbReference type="ARBA" id="ARBA00023163"/>
    </source>
</evidence>
<dbReference type="GO" id="GO:0001817">
    <property type="term" value="P:regulation of cytokine production"/>
    <property type="evidence" value="ECO:0007669"/>
    <property type="project" value="TreeGrafter"/>
</dbReference>
<dbReference type="FunFam" id="3.30.160.60:FF:000340">
    <property type="entry name" value="zinc finger protein 473 isoform X1"/>
    <property type="match status" value="1"/>
</dbReference>
<evidence type="ECO:0000256" key="7">
    <source>
        <dbReference type="ARBA" id="ARBA00023125"/>
    </source>
</evidence>
<evidence type="ECO:0000256" key="3">
    <source>
        <dbReference type="ARBA" id="ARBA00022737"/>
    </source>
</evidence>
<evidence type="ECO:0000256" key="6">
    <source>
        <dbReference type="ARBA" id="ARBA00023015"/>
    </source>
</evidence>
<protein>
    <recommendedName>
        <fullName evidence="11">C2H2-type domain-containing protein</fullName>
    </recommendedName>
</protein>
<keyword evidence="9" id="KW-0539">Nucleus</keyword>
<keyword evidence="5" id="KW-0862">Zinc</keyword>
<dbReference type="Ensembl" id="ENSJHYT00000029526.1">
    <property type="protein sequence ID" value="ENSJHYP00000024498.1"/>
    <property type="gene ID" value="ENSJHYG00000018391.1"/>
</dbReference>
<dbReference type="FunFam" id="3.30.160.60:FF:000690">
    <property type="entry name" value="Zinc finger protein 354C"/>
    <property type="match status" value="1"/>
</dbReference>
<dbReference type="GO" id="GO:0001227">
    <property type="term" value="F:DNA-binding transcription repressor activity, RNA polymerase II-specific"/>
    <property type="evidence" value="ECO:0007669"/>
    <property type="project" value="TreeGrafter"/>
</dbReference>
<dbReference type="GO" id="GO:0005654">
    <property type="term" value="C:nucleoplasm"/>
    <property type="evidence" value="ECO:0007669"/>
    <property type="project" value="TreeGrafter"/>
</dbReference>
<dbReference type="InterPro" id="IPR013087">
    <property type="entry name" value="Znf_C2H2_type"/>
</dbReference>
<evidence type="ECO:0000256" key="2">
    <source>
        <dbReference type="ARBA" id="ARBA00022723"/>
    </source>
</evidence>
<evidence type="ECO:0000259" key="11">
    <source>
        <dbReference type="PROSITE" id="PS50157"/>
    </source>
</evidence>
<evidence type="ECO:0000256" key="4">
    <source>
        <dbReference type="ARBA" id="ARBA00022771"/>
    </source>
</evidence>
<accession>A0A8C5JVY4</accession>
<comment type="subcellular location">
    <subcellularLocation>
        <location evidence="1">Nucleus</location>
    </subcellularLocation>
</comment>
<feature type="domain" description="C2H2-type" evidence="11">
    <location>
        <begin position="40"/>
        <end position="67"/>
    </location>
</feature>
<keyword evidence="3" id="KW-0677">Repeat</keyword>
<evidence type="ECO:0000256" key="9">
    <source>
        <dbReference type="ARBA" id="ARBA00023242"/>
    </source>
</evidence>
<dbReference type="FunFam" id="3.30.160.60:FF:001270">
    <property type="entry name" value="zinc finger protein 583 isoform X1"/>
    <property type="match status" value="1"/>
</dbReference>